<dbReference type="PROSITE" id="PS00584">
    <property type="entry name" value="PFKB_KINASES_2"/>
    <property type="match status" value="1"/>
</dbReference>
<accession>A0A1T5MDJ4</accession>
<reference evidence="8 9" key="1">
    <citation type="submission" date="2017-02" db="EMBL/GenBank/DDBJ databases">
        <authorList>
            <person name="Peterson S.W."/>
        </authorList>
    </citation>
    <scope>NUCLEOTIDE SEQUENCE [LARGE SCALE GENOMIC DNA]</scope>
    <source>
        <strain evidence="8 9">M1</strain>
    </source>
</reference>
<sequence>MDVVTFGETMVLFNPDSNGPLRYAHRFTKSIGGAESNVAIALTRLGHEVGWFSRVGNDEFGKYIKSVIRGEGVDVSRVVEDEERNTGLIFKERFMHTDPNIYYYRKNSATSFLNVDDLDYDYIKQSKILHITGITLALSKLAREAVYKAIEIAKKEKVLISFDPNMRFKLWSKEEAKPILLDIAKKVDIILPGISEAEMLLGINNPKEISNRFLDMGCNTVAIKLGKEGCYVSDKNSGEFCDGYVIDKFEDTVGAGDGFAAGFLSGILKGLSLKESAQMANAVGAMATLVRGDMEGFPTTSQVMEFMGKEKYVDR</sequence>
<name>A0A1T5MDJ4_9FIRM</name>
<dbReference type="InterPro" id="IPR011611">
    <property type="entry name" value="PfkB_dom"/>
</dbReference>
<dbReference type="InterPro" id="IPR029056">
    <property type="entry name" value="Ribokinase-like"/>
</dbReference>
<dbReference type="AlphaFoldDB" id="A0A1T5MDJ4"/>
<dbReference type="Proteomes" id="UP000190285">
    <property type="component" value="Unassembled WGS sequence"/>
</dbReference>
<dbReference type="InterPro" id="IPR002173">
    <property type="entry name" value="Carboh/pur_kinase_PfkB_CS"/>
</dbReference>
<keyword evidence="4 6" id="KW-0418">Kinase</keyword>
<evidence type="ECO:0000256" key="1">
    <source>
        <dbReference type="ARBA" id="ARBA00010688"/>
    </source>
</evidence>
<gene>
    <name evidence="8" type="ORF">SAMN02194393_04509</name>
</gene>
<dbReference type="STRING" id="36842.SAMN02194393_04509"/>
<proteinExistence type="inferred from homology"/>
<evidence type="ECO:0000256" key="3">
    <source>
        <dbReference type="ARBA" id="ARBA00022741"/>
    </source>
</evidence>
<evidence type="ECO:0000313" key="9">
    <source>
        <dbReference type="Proteomes" id="UP000190285"/>
    </source>
</evidence>
<protein>
    <submittedName>
        <fullName evidence="8">2-dehydro-3-deoxygluconokinase</fullName>
    </submittedName>
</protein>
<keyword evidence="5" id="KW-0067">ATP-binding</keyword>
<dbReference type="GO" id="GO:0006000">
    <property type="term" value="P:fructose metabolic process"/>
    <property type="evidence" value="ECO:0007669"/>
    <property type="project" value="UniProtKB-ARBA"/>
</dbReference>
<dbReference type="Gene3D" id="3.40.1190.20">
    <property type="match status" value="1"/>
</dbReference>
<evidence type="ECO:0000259" key="7">
    <source>
        <dbReference type="Pfam" id="PF00294"/>
    </source>
</evidence>
<dbReference type="SUPFAM" id="SSF53613">
    <property type="entry name" value="Ribokinase-like"/>
    <property type="match status" value="1"/>
</dbReference>
<evidence type="ECO:0000313" key="8">
    <source>
        <dbReference type="EMBL" id="SKC86297.1"/>
    </source>
</evidence>
<feature type="domain" description="Carbohydrate kinase PfkB" evidence="7">
    <location>
        <begin position="2"/>
        <end position="299"/>
    </location>
</feature>
<dbReference type="InterPro" id="IPR050306">
    <property type="entry name" value="PfkB_Carbo_kinase"/>
</dbReference>
<dbReference type="CDD" id="cd01166">
    <property type="entry name" value="KdgK"/>
    <property type="match status" value="1"/>
</dbReference>
<dbReference type="GO" id="GO:0008865">
    <property type="term" value="F:fructokinase activity"/>
    <property type="evidence" value="ECO:0007669"/>
    <property type="project" value="UniProtKB-ARBA"/>
</dbReference>
<keyword evidence="2 6" id="KW-0808">Transferase</keyword>
<dbReference type="PRINTS" id="PR00990">
    <property type="entry name" value="RIBOKINASE"/>
</dbReference>
<evidence type="ECO:0000256" key="6">
    <source>
        <dbReference type="RuleBase" id="RU003704"/>
    </source>
</evidence>
<dbReference type="OrthoDB" id="9813569at2"/>
<evidence type="ECO:0000256" key="2">
    <source>
        <dbReference type="ARBA" id="ARBA00022679"/>
    </source>
</evidence>
<comment type="similarity">
    <text evidence="1 6">Belongs to the carbohydrate kinase PfkB family.</text>
</comment>
<dbReference type="PANTHER" id="PTHR43085">
    <property type="entry name" value="HEXOKINASE FAMILY MEMBER"/>
    <property type="match status" value="1"/>
</dbReference>
<dbReference type="RefSeq" id="WP_079494880.1">
    <property type="nucleotide sequence ID" value="NZ_FUZT01000014.1"/>
</dbReference>
<organism evidence="8 9">
    <name type="scientific">Maledivibacter halophilus</name>
    <dbReference type="NCBI Taxonomy" id="36842"/>
    <lineage>
        <taxon>Bacteria</taxon>
        <taxon>Bacillati</taxon>
        <taxon>Bacillota</taxon>
        <taxon>Clostridia</taxon>
        <taxon>Peptostreptococcales</taxon>
        <taxon>Caminicellaceae</taxon>
        <taxon>Maledivibacter</taxon>
    </lineage>
</organism>
<dbReference type="EMBL" id="FUZT01000014">
    <property type="protein sequence ID" value="SKC86297.1"/>
    <property type="molecule type" value="Genomic_DNA"/>
</dbReference>
<keyword evidence="3" id="KW-0547">Nucleotide-binding</keyword>
<dbReference type="PANTHER" id="PTHR43085:SF1">
    <property type="entry name" value="PSEUDOURIDINE KINASE-RELATED"/>
    <property type="match status" value="1"/>
</dbReference>
<evidence type="ECO:0000256" key="4">
    <source>
        <dbReference type="ARBA" id="ARBA00022777"/>
    </source>
</evidence>
<dbReference type="InterPro" id="IPR002139">
    <property type="entry name" value="Ribo/fructo_kinase"/>
</dbReference>
<dbReference type="GO" id="GO:0005524">
    <property type="term" value="F:ATP binding"/>
    <property type="evidence" value="ECO:0007669"/>
    <property type="project" value="UniProtKB-KW"/>
</dbReference>
<evidence type="ECO:0000256" key="5">
    <source>
        <dbReference type="ARBA" id="ARBA00022840"/>
    </source>
</evidence>
<keyword evidence="9" id="KW-1185">Reference proteome</keyword>
<dbReference type="Pfam" id="PF00294">
    <property type="entry name" value="PfkB"/>
    <property type="match status" value="1"/>
</dbReference>